<dbReference type="InterPro" id="IPR043128">
    <property type="entry name" value="Rev_trsase/Diguanyl_cyclase"/>
</dbReference>
<evidence type="ECO:0000313" key="6">
    <source>
        <dbReference type="Proteomes" id="UP000053048"/>
    </source>
</evidence>
<dbReference type="Pfam" id="PF00990">
    <property type="entry name" value="GGDEF"/>
    <property type="match status" value="2"/>
</dbReference>
<dbReference type="EMBL" id="LKEJ01000139">
    <property type="protein sequence ID" value="KTB61197.1"/>
    <property type="molecule type" value="Genomic_DNA"/>
</dbReference>
<proteinExistence type="predicted"/>
<dbReference type="Gene3D" id="3.30.70.270">
    <property type="match status" value="2"/>
</dbReference>
<dbReference type="GO" id="GO:0005886">
    <property type="term" value="C:plasma membrane"/>
    <property type="evidence" value="ECO:0007669"/>
    <property type="project" value="TreeGrafter"/>
</dbReference>
<dbReference type="GO" id="GO:1902201">
    <property type="term" value="P:negative regulation of bacterial-type flagellum-dependent cell motility"/>
    <property type="evidence" value="ECO:0007669"/>
    <property type="project" value="TreeGrafter"/>
</dbReference>
<accession>A0A0W0HJU7</accession>
<comment type="caution">
    <text evidence="5">The sequence shown here is derived from an EMBL/GenBank/DDBJ whole genome shotgun (WGS) entry which is preliminary data.</text>
</comment>
<dbReference type="InterPro" id="IPR000160">
    <property type="entry name" value="GGDEF_dom"/>
</dbReference>
<evidence type="ECO:0000256" key="2">
    <source>
        <dbReference type="ARBA" id="ARBA00034247"/>
    </source>
</evidence>
<keyword evidence="3" id="KW-1133">Transmembrane helix</keyword>
<dbReference type="InterPro" id="IPR029787">
    <property type="entry name" value="Nucleotide_cyclase"/>
</dbReference>
<dbReference type="PROSITE" id="PS50887">
    <property type="entry name" value="GGDEF"/>
    <property type="match status" value="1"/>
</dbReference>
<dbReference type="SMART" id="SM00267">
    <property type="entry name" value="GGDEF"/>
    <property type="match status" value="1"/>
</dbReference>
<evidence type="ECO:0000313" key="5">
    <source>
        <dbReference type="EMBL" id="KTB61197.1"/>
    </source>
</evidence>
<dbReference type="CDD" id="cd01949">
    <property type="entry name" value="GGDEF"/>
    <property type="match status" value="1"/>
</dbReference>
<sequence length="328" mass="37211">MFRIIQPHRWKLAVLLIASNLGLLAFLAFGDIKYVSEWKWLDIVGEGGSALLSLVWLFLVFKSRPAGRVTNYLSVGLSCVFFSWWIDALDEFIRLPAEIEWDHWLESGPMPVGLILLTIGIYHWHREQLAISAQMEKRERGFREHRLYDKLTPLGSADYLKRQLVVSLEQSVCEQQPLSLLALDIDDFSAINHAYGHAEGDEVLSALSHLLVLNLRRQDLLCRLAGDRFVESHLLVLNLRRQDLLCRLAGDRFVVLLPNTGESQAKVLALELQQAVASLAHKTRQQGERILLSASVAVVMALNETPDNLLRRLNLSLARARRPLTRTA</sequence>
<feature type="transmembrane region" description="Helical" evidence="3">
    <location>
        <begin position="71"/>
        <end position="88"/>
    </location>
</feature>
<dbReference type="PANTHER" id="PTHR45138:SF9">
    <property type="entry name" value="DIGUANYLATE CYCLASE DGCM-RELATED"/>
    <property type="match status" value="1"/>
</dbReference>
<dbReference type="PANTHER" id="PTHR45138">
    <property type="entry name" value="REGULATORY COMPONENTS OF SENSORY TRANSDUCTION SYSTEM"/>
    <property type="match status" value="1"/>
</dbReference>
<evidence type="ECO:0000256" key="1">
    <source>
        <dbReference type="ARBA" id="ARBA00012528"/>
    </source>
</evidence>
<dbReference type="InterPro" id="IPR050469">
    <property type="entry name" value="Diguanylate_Cyclase"/>
</dbReference>
<protein>
    <recommendedName>
        <fullName evidence="1">diguanylate cyclase</fullName>
        <ecNumber evidence="1">2.7.7.65</ecNumber>
    </recommendedName>
</protein>
<name>A0A0W0HJU7_PSEVI</name>
<feature type="domain" description="GGDEF" evidence="4">
    <location>
        <begin position="176"/>
        <end position="328"/>
    </location>
</feature>
<dbReference type="GO" id="GO:0052621">
    <property type="term" value="F:diguanylate cyclase activity"/>
    <property type="evidence" value="ECO:0007669"/>
    <property type="project" value="UniProtKB-EC"/>
</dbReference>
<keyword evidence="3" id="KW-0472">Membrane</keyword>
<organism evidence="5 6">
    <name type="scientific">Pseudomonas viridiflava ICMP 13104</name>
    <dbReference type="NCBI Taxonomy" id="1198305"/>
    <lineage>
        <taxon>Bacteria</taxon>
        <taxon>Pseudomonadati</taxon>
        <taxon>Pseudomonadota</taxon>
        <taxon>Gammaproteobacteria</taxon>
        <taxon>Pseudomonadales</taxon>
        <taxon>Pseudomonadaceae</taxon>
        <taxon>Pseudomonas</taxon>
    </lineage>
</organism>
<dbReference type="Proteomes" id="UP000053048">
    <property type="component" value="Unassembled WGS sequence"/>
</dbReference>
<dbReference type="SUPFAM" id="SSF55073">
    <property type="entry name" value="Nucleotide cyclase"/>
    <property type="match status" value="2"/>
</dbReference>
<keyword evidence="3" id="KW-0812">Transmembrane</keyword>
<dbReference type="AlphaFoldDB" id="A0A0W0HJU7"/>
<dbReference type="NCBIfam" id="TIGR00254">
    <property type="entry name" value="GGDEF"/>
    <property type="match status" value="1"/>
</dbReference>
<reference evidence="5 6" key="1">
    <citation type="submission" date="2015-09" db="EMBL/GenBank/DDBJ databases">
        <title>Genome sequence of ICMP 13104.</title>
        <authorList>
            <person name="Visnovsky S."/>
            <person name="Lu A."/>
            <person name="Panda P."/>
            <person name="Pitman A."/>
        </authorList>
    </citation>
    <scope>NUCLEOTIDE SEQUENCE [LARGE SCALE GENOMIC DNA]</scope>
    <source>
        <strain evidence="5 6">ICMP 13104</strain>
    </source>
</reference>
<evidence type="ECO:0000256" key="3">
    <source>
        <dbReference type="SAM" id="Phobius"/>
    </source>
</evidence>
<feature type="transmembrane region" description="Helical" evidence="3">
    <location>
        <begin position="38"/>
        <end position="59"/>
    </location>
</feature>
<dbReference type="GO" id="GO:0043709">
    <property type="term" value="P:cell adhesion involved in single-species biofilm formation"/>
    <property type="evidence" value="ECO:0007669"/>
    <property type="project" value="TreeGrafter"/>
</dbReference>
<dbReference type="EC" id="2.7.7.65" evidence="1"/>
<gene>
    <name evidence="5" type="ORF">AO067_11695</name>
</gene>
<feature type="transmembrane region" description="Helical" evidence="3">
    <location>
        <begin position="12"/>
        <end position="32"/>
    </location>
</feature>
<evidence type="ECO:0000259" key="4">
    <source>
        <dbReference type="PROSITE" id="PS50887"/>
    </source>
</evidence>
<keyword evidence="6" id="KW-1185">Reference proteome</keyword>
<comment type="catalytic activity">
    <reaction evidence="2">
        <text>2 GTP = 3',3'-c-di-GMP + 2 diphosphate</text>
        <dbReference type="Rhea" id="RHEA:24898"/>
        <dbReference type="ChEBI" id="CHEBI:33019"/>
        <dbReference type="ChEBI" id="CHEBI:37565"/>
        <dbReference type="ChEBI" id="CHEBI:58805"/>
        <dbReference type="EC" id="2.7.7.65"/>
    </reaction>
</comment>